<accession>A0A0W0Z0L5</accession>
<organism evidence="1 2">
    <name type="scientific">Legionella shakespearei DSM 23087</name>
    <dbReference type="NCBI Taxonomy" id="1122169"/>
    <lineage>
        <taxon>Bacteria</taxon>
        <taxon>Pseudomonadati</taxon>
        <taxon>Pseudomonadota</taxon>
        <taxon>Gammaproteobacteria</taxon>
        <taxon>Legionellales</taxon>
        <taxon>Legionellaceae</taxon>
        <taxon>Legionella</taxon>
    </lineage>
</organism>
<gene>
    <name evidence="1" type="ORF">Lsha_0961</name>
</gene>
<dbReference type="Proteomes" id="UP000054600">
    <property type="component" value="Unassembled WGS sequence"/>
</dbReference>
<protein>
    <submittedName>
        <fullName evidence="1">Uncharacterized protein</fullName>
    </submittedName>
</protein>
<dbReference type="STRING" id="1122169.Lsha_0961"/>
<dbReference type="AlphaFoldDB" id="A0A0W0Z0L5"/>
<evidence type="ECO:0000313" key="2">
    <source>
        <dbReference type="Proteomes" id="UP000054600"/>
    </source>
</evidence>
<dbReference type="PATRIC" id="fig|1122169.6.peg.1111"/>
<sequence>MSRSVVAVLAERNTGHYHFDPVLRSANTGYTLPPSILRPQNGVPPGGFCYQNAENPHPGQNISVVARISGA</sequence>
<reference evidence="1 2" key="1">
    <citation type="submission" date="2015-11" db="EMBL/GenBank/DDBJ databases">
        <title>Genomic analysis of 38 Legionella species identifies large and diverse effector repertoires.</title>
        <authorList>
            <person name="Burstein D."/>
            <person name="Amaro F."/>
            <person name="Zusman T."/>
            <person name="Lifshitz Z."/>
            <person name="Cohen O."/>
            <person name="Gilbert J.A."/>
            <person name="Pupko T."/>
            <person name="Shuman H.A."/>
            <person name="Segal G."/>
        </authorList>
    </citation>
    <scope>NUCLEOTIDE SEQUENCE [LARGE SCALE GENOMIC DNA]</scope>
    <source>
        <strain evidence="1 2">ATCC 49655</strain>
    </source>
</reference>
<evidence type="ECO:0000313" key="1">
    <source>
        <dbReference type="EMBL" id="KTD62676.1"/>
    </source>
</evidence>
<keyword evidence="2" id="KW-1185">Reference proteome</keyword>
<name>A0A0W0Z0L5_9GAMM</name>
<proteinExistence type="predicted"/>
<dbReference type="EMBL" id="LNYW01000031">
    <property type="protein sequence ID" value="KTD62676.1"/>
    <property type="molecule type" value="Genomic_DNA"/>
</dbReference>
<comment type="caution">
    <text evidence="1">The sequence shown here is derived from an EMBL/GenBank/DDBJ whole genome shotgun (WGS) entry which is preliminary data.</text>
</comment>